<name>A0A852SJE3_9MICO</name>
<evidence type="ECO:0000313" key="2">
    <source>
        <dbReference type="EMBL" id="NYD69443.1"/>
    </source>
</evidence>
<dbReference type="InterPro" id="IPR050490">
    <property type="entry name" value="Bact_solute-bd_prot1"/>
</dbReference>
<dbReference type="Pfam" id="PF01547">
    <property type="entry name" value="SBP_bac_1"/>
    <property type="match status" value="1"/>
</dbReference>
<keyword evidence="2" id="KW-0813">Transport</keyword>
<keyword evidence="3" id="KW-1185">Reference proteome</keyword>
<comment type="caution">
    <text evidence="2">The sequence shown here is derived from an EMBL/GenBank/DDBJ whole genome shotgun (WGS) entry which is preliminary data.</text>
</comment>
<dbReference type="EMBL" id="JACCBM010000001">
    <property type="protein sequence ID" value="NYD69443.1"/>
    <property type="molecule type" value="Genomic_DNA"/>
</dbReference>
<feature type="signal peptide" evidence="1">
    <location>
        <begin position="1"/>
        <end position="21"/>
    </location>
</feature>
<evidence type="ECO:0000256" key="1">
    <source>
        <dbReference type="SAM" id="SignalP"/>
    </source>
</evidence>
<accession>A0A852SJE3</accession>
<dbReference type="PROSITE" id="PS51257">
    <property type="entry name" value="PROKAR_LIPOPROTEIN"/>
    <property type="match status" value="1"/>
</dbReference>
<protein>
    <submittedName>
        <fullName evidence="2">Multiple sugar transport system substrate-binding protein</fullName>
    </submittedName>
</protein>
<gene>
    <name evidence="2" type="ORF">BJ984_000601</name>
</gene>
<proteinExistence type="predicted"/>
<keyword evidence="2" id="KW-0762">Sugar transport</keyword>
<dbReference type="CDD" id="cd13585">
    <property type="entry name" value="PBP2_TMBP_like"/>
    <property type="match status" value="1"/>
</dbReference>
<dbReference type="RefSeq" id="WP_179546771.1">
    <property type="nucleotide sequence ID" value="NZ_BSEW01000001.1"/>
</dbReference>
<dbReference type="PANTHER" id="PTHR43649">
    <property type="entry name" value="ARABINOSE-BINDING PROTEIN-RELATED"/>
    <property type="match status" value="1"/>
</dbReference>
<feature type="chain" id="PRO_5038427247" evidence="1">
    <location>
        <begin position="22"/>
        <end position="447"/>
    </location>
</feature>
<organism evidence="2 3">
    <name type="scientific">Herbiconiux flava</name>
    <dbReference type="NCBI Taxonomy" id="881268"/>
    <lineage>
        <taxon>Bacteria</taxon>
        <taxon>Bacillati</taxon>
        <taxon>Actinomycetota</taxon>
        <taxon>Actinomycetes</taxon>
        <taxon>Micrococcales</taxon>
        <taxon>Microbacteriaceae</taxon>
        <taxon>Herbiconiux</taxon>
    </lineage>
</organism>
<reference evidence="2 3" key="1">
    <citation type="submission" date="2020-07" db="EMBL/GenBank/DDBJ databases">
        <title>Sequencing the genomes of 1000 actinobacteria strains.</title>
        <authorList>
            <person name="Klenk H.-P."/>
        </authorList>
    </citation>
    <scope>NUCLEOTIDE SEQUENCE [LARGE SCALE GENOMIC DNA]</scope>
    <source>
        <strain evidence="2 3">DSM 26474</strain>
    </source>
</reference>
<dbReference type="Proteomes" id="UP000549913">
    <property type="component" value="Unassembled WGS sequence"/>
</dbReference>
<dbReference type="InterPro" id="IPR006059">
    <property type="entry name" value="SBP"/>
</dbReference>
<dbReference type="AlphaFoldDB" id="A0A852SJE3"/>
<dbReference type="PANTHER" id="PTHR43649:SF14">
    <property type="entry name" value="BLR3389 PROTEIN"/>
    <property type="match status" value="1"/>
</dbReference>
<sequence length="447" mass="46952">MKRTRIAAAVLTAALIGTGLAACSPGGGAGGGAAAGSGSPADLEAALEKGGEITYWAWAPASEAKAKAFEEKYPNVTVNYVNAGSGVDEYTKITNAIKAGTGAPDVAQIEYTAMPQFYLADNLVDLSGYGFGDLEDDYIPGSWSAVASGDQVFGLPEDSGPMAMFYNKRVFDQYGITVPTTWDEFSAAAETLHAADPNQYLTSDGGDGYFASSMIWQAGGHPFQVDGTDVTIDLQDEGTAKWTGVWNELVEKKLLSPTPSYTDDWYKQLGNGQIAALISGAWMPSLLESAAPEGSGDWQAAPMPTYDGTAASANFGGSAQGVISQTKNPALAAAFVQWINDTPEGVQILQDSGSFPSTVAALTAPEFAEATSDYFGGQQVNKVLLDAADTVPEGWQYLPFQTYAQTIFADSVGQSYASNSDLNPGLKKWQDSLVSYGNEQGFTVTGK</sequence>
<keyword evidence="1" id="KW-0732">Signal</keyword>
<dbReference type="SUPFAM" id="SSF53850">
    <property type="entry name" value="Periplasmic binding protein-like II"/>
    <property type="match status" value="1"/>
</dbReference>
<dbReference type="Gene3D" id="3.40.190.10">
    <property type="entry name" value="Periplasmic binding protein-like II"/>
    <property type="match status" value="1"/>
</dbReference>
<evidence type="ECO:0000313" key="3">
    <source>
        <dbReference type="Proteomes" id="UP000549913"/>
    </source>
</evidence>